<dbReference type="HOGENOM" id="CLU_019230_0_0_1"/>
<feature type="compositionally biased region" description="Polar residues" evidence="1">
    <location>
        <begin position="553"/>
        <end position="563"/>
    </location>
</feature>
<dbReference type="Proteomes" id="UP000002668">
    <property type="component" value="Genome"/>
</dbReference>
<dbReference type="STRING" id="985895.E5A1X3"/>
<name>E5A1X3_LEPMJ</name>
<dbReference type="GeneID" id="13281672"/>
<reference evidence="3" key="1">
    <citation type="journal article" date="2011" name="Nat. Commun.">
        <title>Effector diversification within compartments of the Leptosphaeria maculans genome affected by Repeat-Induced Point mutations.</title>
        <authorList>
            <person name="Rouxel T."/>
            <person name="Grandaubert J."/>
            <person name="Hane J.K."/>
            <person name="Hoede C."/>
            <person name="van de Wouw A.P."/>
            <person name="Couloux A."/>
            <person name="Dominguez V."/>
            <person name="Anthouard V."/>
            <person name="Bally P."/>
            <person name="Bourras S."/>
            <person name="Cozijnsen A.J."/>
            <person name="Ciuffetti L.M."/>
            <person name="Degrave A."/>
            <person name="Dilmaghani A."/>
            <person name="Duret L."/>
            <person name="Fudal I."/>
            <person name="Goodwin S.B."/>
            <person name="Gout L."/>
            <person name="Glaser N."/>
            <person name="Linglin J."/>
            <person name="Kema G.H.J."/>
            <person name="Lapalu N."/>
            <person name="Lawrence C.B."/>
            <person name="May K."/>
            <person name="Meyer M."/>
            <person name="Ollivier B."/>
            <person name="Poulain J."/>
            <person name="Schoch C.L."/>
            <person name="Simon A."/>
            <person name="Spatafora J.W."/>
            <person name="Stachowiak A."/>
            <person name="Turgeon B.G."/>
            <person name="Tyler B.M."/>
            <person name="Vincent D."/>
            <person name="Weissenbach J."/>
            <person name="Amselem J."/>
            <person name="Quesneville H."/>
            <person name="Oliver R.P."/>
            <person name="Wincker P."/>
            <person name="Balesdent M.-H."/>
            <person name="Howlett B.J."/>
        </authorList>
    </citation>
    <scope>NUCLEOTIDE SEQUENCE [LARGE SCALE GENOMIC DNA]</scope>
    <source>
        <strain evidence="3">JN3 / isolate v23.1.3 / race Av1-4-5-6-7-8</strain>
    </source>
</reference>
<feature type="region of interest" description="Disordered" evidence="1">
    <location>
        <begin position="361"/>
        <end position="455"/>
    </location>
</feature>
<feature type="region of interest" description="Disordered" evidence="1">
    <location>
        <begin position="1"/>
        <end position="61"/>
    </location>
</feature>
<gene>
    <name evidence="2" type="ORF">LEMA_P090990.1</name>
</gene>
<dbReference type="eggNOG" id="ENOG502QS59">
    <property type="taxonomic scope" value="Eukaryota"/>
</dbReference>
<dbReference type="OMA" id="WGEQYGR"/>
<dbReference type="PANTHER" id="PTHR38887:SF1">
    <property type="entry name" value="RAS MODIFICATION PROTEIN ERF4"/>
    <property type="match status" value="1"/>
</dbReference>
<organism evidence="3">
    <name type="scientific">Leptosphaeria maculans (strain JN3 / isolate v23.1.3 / race Av1-4-5-6-7-8)</name>
    <name type="common">Blackleg fungus</name>
    <name type="synonym">Phoma lingam</name>
    <dbReference type="NCBI Taxonomy" id="985895"/>
    <lineage>
        <taxon>Eukaryota</taxon>
        <taxon>Fungi</taxon>
        <taxon>Dikarya</taxon>
        <taxon>Ascomycota</taxon>
        <taxon>Pezizomycotina</taxon>
        <taxon>Dothideomycetes</taxon>
        <taxon>Pleosporomycetidae</taxon>
        <taxon>Pleosporales</taxon>
        <taxon>Pleosporineae</taxon>
        <taxon>Leptosphaeriaceae</taxon>
        <taxon>Plenodomus</taxon>
        <taxon>Plenodomus lingam/Leptosphaeria maculans species complex</taxon>
    </lineage>
</organism>
<feature type="compositionally biased region" description="Polar residues" evidence="1">
    <location>
        <begin position="1"/>
        <end position="12"/>
    </location>
</feature>
<dbReference type="AlphaFoldDB" id="E5A1X3"/>
<feature type="region of interest" description="Disordered" evidence="1">
    <location>
        <begin position="711"/>
        <end position="770"/>
    </location>
</feature>
<feature type="compositionally biased region" description="Basic and acidic residues" evidence="1">
    <location>
        <begin position="394"/>
        <end position="411"/>
    </location>
</feature>
<dbReference type="InterPro" id="IPR053221">
    <property type="entry name" value="Burnettramic_acid_biosynth"/>
</dbReference>
<feature type="region of interest" description="Disordered" evidence="1">
    <location>
        <begin position="539"/>
        <end position="655"/>
    </location>
</feature>
<evidence type="ECO:0000256" key="1">
    <source>
        <dbReference type="SAM" id="MobiDB-lite"/>
    </source>
</evidence>
<accession>E5A1X3</accession>
<keyword evidence="3" id="KW-1185">Reference proteome</keyword>
<feature type="compositionally biased region" description="Acidic residues" evidence="1">
    <location>
        <begin position="626"/>
        <end position="638"/>
    </location>
</feature>
<dbReference type="VEuPathDB" id="FungiDB:LEMA_P090990.1"/>
<evidence type="ECO:0000313" key="2">
    <source>
        <dbReference type="EMBL" id="CBX97690.1"/>
    </source>
</evidence>
<dbReference type="PANTHER" id="PTHR38887">
    <property type="entry name" value="CHROMOSOME 21, WHOLE GENOME SHOTGUN SEQUENCE"/>
    <property type="match status" value="1"/>
</dbReference>
<feature type="compositionally biased region" description="Basic residues" evidence="1">
    <location>
        <begin position="753"/>
        <end position="767"/>
    </location>
</feature>
<proteinExistence type="predicted"/>
<dbReference type="InParanoid" id="E5A1X3"/>
<feature type="compositionally biased region" description="Basic and acidic residues" evidence="1">
    <location>
        <begin position="743"/>
        <end position="752"/>
    </location>
</feature>
<dbReference type="OrthoDB" id="3068835at2759"/>
<protein>
    <submittedName>
        <fullName evidence="2">Predicted protein</fullName>
    </submittedName>
</protein>
<dbReference type="EMBL" id="FP929132">
    <property type="protein sequence ID" value="CBX97690.1"/>
    <property type="molecule type" value="Genomic_DNA"/>
</dbReference>
<evidence type="ECO:0000313" key="3">
    <source>
        <dbReference type="Proteomes" id="UP000002668"/>
    </source>
</evidence>
<sequence>MAPDHSATSQRAPQHAPPSTGPYAPQAISIADDSDTDFDPTPVHSPGGPHYDDLPPSYDQAQEQAVVDARNGVMPLDAAQVEAHRLTLNEGPNEPEVWEYQMRDEEVDNTDEREPAPDYGSPPRHFAATVPNEHVERSENISVGVLENQSSPRKNDDHQLPDLFSEALEFTQLQPDLDANYQRLPRVVALPPTRPSSQQLPSHETPVQFSQAYSWTLQTHSIHHAHFAEFLEGLNALCQAFHATSNDLLFGNGLHDSRENSVHEYLDRANERFFHPRALHVSLRSLSSLLGDLDISIDQAKRSGLITTLLDRNSTAKQRAEALYPRIEIIDFNVESASLPNLSVREMENRLNVSRSAANIAGDHKLTMSPRSQPPEIPSPADSDPPHSIPQFPEQDHGSPRLPGRDNHTHDSQSPPAGGSSGHRHQAPPSFGPPEPPSFSQKFPGSGPGQSQYVNDWETLGRNMGKWGEEYGRNMGKWGEQYGRSMGKWGEQYGRSMGNWGEQYGRSMGNWGQQYGKSWGTWGANLGQSFGTWGQGAGLGWTGQAASAASGSRQPWTGSNTTAAHGDLPPAYNQEILGGGSAGISGDCKTNGDGPSKTQGESKSVRINPGDDDDDDDTSSVSSETSDSESDFDSDSDSDSVSNSELSEAVLQERVEHINSKANAALKKGKKPASDILHERTVATQRVLSEKQSRQQCKIAHRATLRNIKQRGRDLKQQHRQRKRELRALSMRNGKGKGKAKKSKEWKEAKKEYRAKRKELRKEKHAARKEWREAKGEIRNNGRDVRMTSEDFEGLESMVWVVVDNWDLQDTRKE</sequence>